<feature type="compositionally biased region" description="Low complexity" evidence="1">
    <location>
        <begin position="351"/>
        <end position="366"/>
    </location>
</feature>
<keyword evidence="3" id="KW-1185">Reference proteome</keyword>
<dbReference type="SUPFAM" id="SSF53756">
    <property type="entry name" value="UDP-Glycosyltransferase/glycogen phosphorylase"/>
    <property type="match status" value="1"/>
</dbReference>
<comment type="caution">
    <text evidence="2">The sequence shown here is derived from an EMBL/GenBank/DDBJ whole genome shotgun (WGS) entry which is preliminary data.</text>
</comment>
<dbReference type="OrthoDB" id="1684102at2759"/>
<gene>
    <name evidence="2" type="ORF">CTheo_4828</name>
</gene>
<protein>
    <recommendedName>
        <fullName evidence="4">L-arabinokinase</fullName>
    </recommendedName>
</protein>
<evidence type="ECO:0008006" key="4">
    <source>
        <dbReference type="Google" id="ProtNLM"/>
    </source>
</evidence>
<feature type="region of interest" description="Disordered" evidence="1">
    <location>
        <begin position="383"/>
        <end position="409"/>
    </location>
</feature>
<name>A0A5N5QJA1_9AGAM</name>
<dbReference type="InterPro" id="IPR053205">
    <property type="entry name" value="GHMP_kinase_L-arabinokinase"/>
</dbReference>
<dbReference type="AlphaFoldDB" id="A0A5N5QJA1"/>
<sequence>MARTTIAYYCSGHGYGHATRVSAFTSHLLELGSDFEVYIVSSAPAHIFSDCLKASEHCHYRFAEIDPVVVQPLAYRVDREKSVRVLERFLRQRDAKIAQELEWLRDIGADCVLSDSAFLACAAANAASLPCALVTNFTFDSVYSYLGTLFIDESPSPPDSHPGHAAAPELPPDVPIPESILAPLVDQIVKDYRCADLLLRLPGAIPIPSFSPNHPLPAPTWVDLGTSRFKPEVTSTLLESVDVLPLYPSVPFPSGKPKPVSRQIRQAPLLVRHPTPDMDRTQLLDYIGVPRTLHSQKVLIVSFGGQVIKRPVGTRTPSRTPSPNYSPPSSTITLQTPTPTPGLRPGHHRNSSSVSSVASLSPLSAANDPRRLHAALETTPRIATPSHIYVPGAPPASNPSSPMLSTGRSGSVGPAFASFFTPPTPNTEVPQPLAPGGFIEVKMPQIDTFVSVLPTPEDSVANSPTDADPEMFSLLPDGWIAIVCGVSKNWGEEDLPERFFVAPKDVYMPDVTAMGDVLLGKLGYGTCAECVDSCTPFVYVPRALFVEEHGLRMLMETAGTGVELPRERYEAGDWASAIEHAWALGAEKKIARRLLGARGDARRRRQGEEMAREFEAWLSLWTTKE</sequence>
<proteinExistence type="predicted"/>
<dbReference type="PANTHER" id="PTHR38134">
    <property type="entry name" value="SLR1395 PROTEIN"/>
    <property type="match status" value="1"/>
</dbReference>
<dbReference type="EMBL" id="SSOP01000092">
    <property type="protein sequence ID" value="KAB5591714.1"/>
    <property type="molecule type" value="Genomic_DNA"/>
</dbReference>
<dbReference type="Gene3D" id="3.40.50.2000">
    <property type="entry name" value="Glycogen Phosphorylase B"/>
    <property type="match status" value="2"/>
</dbReference>
<organism evidence="2 3">
    <name type="scientific">Ceratobasidium theobromae</name>
    <dbReference type="NCBI Taxonomy" id="1582974"/>
    <lineage>
        <taxon>Eukaryota</taxon>
        <taxon>Fungi</taxon>
        <taxon>Dikarya</taxon>
        <taxon>Basidiomycota</taxon>
        <taxon>Agaricomycotina</taxon>
        <taxon>Agaricomycetes</taxon>
        <taxon>Cantharellales</taxon>
        <taxon>Ceratobasidiaceae</taxon>
        <taxon>Ceratobasidium</taxon>
    </lineage>
</organism>
<reference evidence="2 3" key="1">
    <citation type="journal article" date="2019" name="Fungal Biol. Biotechnol.">
        <title>Draft genome sequence of fastidious pathogen Ceratobasidium theobromae, which causes vascular-streak dieback in Theobroma cacao.</title>
        <authorList>
            <person name="Ali S.S."/>
            <person name="Asman A."/>
            <person name="Shao J."/>
            <person name="Firmansyah A.P."/>
            <person name="Susilo A.W."/>
            <person name="Rosmana A."/>
            <person name="McMahon P."/>
            <person name="Junaid M."/>
            <person name="Guest D."/>
            <person name="Kheng T.Y."/>
            <person name="Meinhardt L.W."/>
            <person name="Bailey B.A."/>
        </authorList>
    </citation>
    <scope>NUCLEOTIDE SEQUENCE [LARGE SCALE GENOMIC DNA]</scope>
    <source>
        <strain evidence="2 3">CT2</strain>
    </source>
</reference>
<feature type="region of interest" description="Disordered" evidence="1">
    <location>
        <begin position="310"/>
        <end position="366"/>
    </location>
</feature>
<evidence type="ECO:0000256" key="1">
    <source>
        <dbReference type="SAM" id="MobiDB-lite"/>
    </source>
</evidence>
<accession>A0A5N5QJA1</accession>
<feature type="compositionally biased region" description="Low complexity" evidence="1">
    <location>
        <begin position="314"/>
        <end position="333"/>
    </location>
</feature>
<evidence type="ECO:0000313" key="3">
    <source>
        <dbReference type="Proteomes" id="UP000383932"/>
    </source>
</evidence>
<evidence type="ECO:0000313" key="2">
    <source>
        <dbReference type="EMBL" id="KAB5591714.1"/>
    </source>
</evidence>
<dbReference type="Proteomes" id="UP000383932">
    <property type="component" value="Unassembled WGS sequence"/>
</dbReference>
<dbReference type="PANTHER" id="PTHR38134:SF2">
    <property type="entry name" value="GALACTOKINASE"/>
    <property type="match status" value="1"/>
</dbReference>